<dbReference type="EMBL" id="JBIAQY010000006">
    <property type="protein sequence ID" value="MFF3570018.1"/>
    <property type="molecule type" value="Genomic_DNA"/>
</dbReference>
<name>A0ABW6S147_9NOCA</name>
<keyword evidence="3" id="KW-1185">Reference proteome</keyword>
<comment type="caution">
    <text evidence="2">The sequence shown here is derived from an EMBL/GenBank/DDBJ whole genome shotgun (WGS) entry which is preliminary data.</text>
</comment>
<organism evidence="2 3">
    <name type="scientific">Nocardia jiangxiensis</name>
    <dbReference type="NCBI Taxonomy" id="282685"/>
    <lineage>
        <taxon>Bacteria</taxon>
        <taxon>Bacillati</taxon>
        <taxon>Actinomycetota</taxon>
        <taxon>Actinomycetes</taxon>
        <taxon>Mycobacteriales</taxon>
        <taxon>Nocardiaceae</taxon>
        <taxon>Nocardia</taxon>
    </lineage>
</organism>
<evidence type="ECO:0000313" key="3">
    <source>
        <dbReference type="Proteomes" id="UP001601992"/>
    </source>
</evidence>
<feature type="region of interest" description="Disordered" evidence="1">
    <location>
        <begin position="55"/>
        <end position="77"/>
    </location>
</feature>
<reference evidence="2 3" key="1">
    <citation type="submission" date="2024-10" db="EMBL/GenBank/DDBJ databases">
        <title>The Natural Products Discovery Center: Release of the First 8490 Sequenced Strains for Exploring Actinobacteria Biosynthetic Diversity.</title>
        <authorList>
            <person name="Kalkreuter E."/>
            <person name="Kautsar S.A."/>
            <person name="Yang D."/>
            <person name="Bader C.D."/>
            <person name="Teijaro C.N."/>
            <person name="Fluegel L."/>
            <person name="Davis C.M."/>
            <person name="Simpson J.R."/>
            <person name="Lauterbach L."/>
            <person name="Steele A.D."/>
            <person name="Gui C."/>
            <person name="Meng S."/>
            <person name="Li G."/>
            <person name="Viehrig K."/>
            <person name="Ye F."/>
            <person name="Su P."/>
            <person name="Kiefer A.F."/>
            <person name="Nichols A."/>
            <person name="Cepeda A.J."/>
            <person name="Yan W."/>
            <person name="Fan B."/>
            <person name="Jiang Y."/>
            <person name="Adhikari A."/>
            <person name="Zheng C.-J."/>
            <person name="Schuster L."/>
            <person name="Cowan T.M."/>
            <person name="Smanski M.J."/>
            <person name="Chevrette M.G."/>
            <person name="De Carvalho L.P.S."/>
            <person name="Shen B."/>
        </authorList>
    </citation>
    <scope>NUCLEOTIDE SEQUENCE [LARGE SCALE GENOMIC DNA]</scope>
    <source>
        <strain evidence="2 3">NPDC002593</strain>
    </source>
</reference>
<feature type="region of interest" description="Disordered" evidence="1">
    <location>
        <begin position="1"/>
        <end position="20"/>
    </location>
</feature>
<sequence>MDTSLCPAEWPHDSPDTVMSTPEAHATMQRHLGCSVAECGRKRAAWDVLVDGGRILEQRPAPRGGELNEPSRGSEGV</sequence>
<gene>
    <name evidence="2" type="ORF">ACFYXQ_19765</name>
</gene>
<evidence type="ECO:0000313" key="2">
    <source>
        <dbReference type="EMBL" id="MFF3570018.1"/>
    </source>
</evidence>
<dbReference type="Proteomes" id="UP001601992">
    <property type="component" value="Unassembled WGS sequence"/>
</dbReference>
<dbReference type="RefSeq" id="WP_387404532.1">
    <property type="nucleotide sequence ID" value="NZ_JBIAQY010000006.1"/>
</dbReference>
<accession>A0ABW6S147</accession>
<protein>
    <submittedName>
        <fullName evidence="2">Uncharacterized protein</fullName>
    </submittedName>
</protein>
<evidence type="ECO:0000256" key="1">
    <source>
        <dbReference type="SAM" id="MobiDB-lite"/>
    </source>
</evidence>
<proteinExistence type="predicted"/>